<organism evidence="1 2">
    <name type="scientific">Pseudocercospora fuligena</name>
    <dbReference type="NCBI Taxonomy" id="685502"/>
    <lineage>
        <taxon>Eukaryota</taxon>
        <taxon>Fungi</taxon>
        <taxon>Dikarya</taxon>
        <taxon>Ascomycota</taxon>
        <taxon>Pezizomycotina</taxon>
        <taxon>Dothideomycetes</taxon>
        <taxon>Dothideomycetidae</taxon>
        <taxon>Mycosphaerellales</taxon>
        <taxon>Mycosphaerellaceae</taxon>
        <taxon>Pseudocercospora</taxon>
    </lineage>
</organism>
<comment type="caution">
    <text evidence="1">The sequence shown here is derived from an EMBL/GenBank/DDBJ whole genome shotgun (WGS) entry which is preliminary data.</text>
</comment>
<dbReference type="Gene3D" id="6.10.160.20">
    <property type="match status" value="1"/>
</dbReference>
<dbReference type="OrthoDB" id="510958at2759"/>
<dbReference type="Proteomes" id="UP000660729">
    <property type="component" value="Unassembled WGS sequence"/>
</dbReference>
<accession>A0A8H6VNK6</accession>
<gene>
    <name evidence="1" type="ORF">HII31_00169</name>
</gene>
<dbReference type="AlphaFoldDB" id="A0A8H6VNK6"/>
<proteinExistence type="predicted"/>
<evidence type="ECO:0008006" key="3">
    <source>
        <dbReference type="Google" id="ProtNLM"/>
    </source>
</evidence>
<dbReference type="EMBL" id="JABCIY010000001">
    <property type="protein sequence ID" value="KAF7198430.1"/>
    <property type="molecule type" value="Genomic_DNA"/>
</dbReference>
<dbReference type="InterPro" id="IPR038291">
    <property type="entry name" value="SAP30_C_sf"/>
</dbReference>
<evidence type="ECO:0000313" key="1">
    <source>
        <dbReference type="EMBL" id="KAF7198430.1"/>
    </source>
</evidence>
<reference evidence="1" key="1">
    <citation type="submission" date="2020-04" db="EMBL/GenBank/DDBJ databases">
        <title>Draft genome resource of the tomato pathogen Pseudocercospora fuligena.</title>
        <authorList>
            <person name="Zaccaron A."/>
        </authorList>
    </citation>
    <scope>NUCLEOTIDE SEQUENCE</scope>
    <source>
        <strain evidence="1">PF001</strain>
    </source>
</reference>
<sequence length="191" mass="21072">MPPAKSSDARADAQTIRERQIAAAAHARNAKKNNGTAQQNGISSLREVVKITNDDNALAIPKQETGVMKPATPIMSPILLTQPVQMAWQSAPLSLLNQYRVSHNIQTPPAFSSPYRQAILTNPGIGRQSPTMARKKERRRISKENLALAVRKNFNGAAVNEIDVVVELVYKVRNKDKAFRMRSTPNVPKKA</sequence>
<evidence type="ECO:0000313" key="2">
    <source>
        <dbReference type="Proteomes" id="UP000660729"/>
    </source>
</evidence>
<name>A0A8H6VNK6_9PEZI</name>
<keyword evidence="2" id="KW-1185">Reference proteome</keyword>
<protein>
    <recommendedName>
        <fullName evidence="3">Histone deacetylase complex subunit SAP30 Sin3 binding domain-containing protein</fullName>
    </recommendedName>
</protein>